<organism evidence="5 6">
    <name type="scientific">Nothoprocta perdicaria</name>
    <name type="common">Chilean tinamou</name>
    <name type="synonym">Crypturus perdicarius</name>
    <dbReference type="NCBI Taxonomy" id="30464"/>
    <lineage>
        <taxon>Eukaryota</taxon>
        <taxon>Metazoa</taxon>
        <taxon>Chordata</taxon>
        <taxon>Craniata</taxon>
        <taxon>Vertebrata</taxon>
        <taxon>Euteleostomi</taxon>
        <taxon>Archelosauria</taxon>
        <taxon>Archosauria</taxon>
        <taxon>Dinosauria</taxon>
        <taxon>Saurischia</taxon>
        <taxon>Theropoda</taxon>
        <taxon>Coelurosauria</taxon>
        <taxon>Aves</taxon>
        <taxon>Palaeognathae</taxon>
        <taxon>Tinamiformes</taxon>
        <taxon>Tinamidae</taxon>
        <taxon>Nothoprocta</taxon>
    </lineage>
</organism>
<name>A0A8C6ZSU5_NOTPE</name>
<dbReference type="GO" id="GO:0005634">
    <property type="term" value="C:nucleus"/>
    <property type="evidence" value="ECO:0007669"/>
    <property type="project" value="TreeGrafter"/>
</dbReference>
<sequence>QSGLFEQNELEKPGFPWGCLSRTLPQALGRCSLVATFALCPAACLLCHRADVSVDVCGPKHQQQGICVHECCLYSASGLEQRGTEEQGICGFLPADIKQKAKSAAHKRCFACGERGACISCQAKGCSRSFHLPCASEHGCVTQFFRKFK</sequence>
<dbReference type="PANTHER" id="PTHR12420:SF47">
    <property type="entry name" value="PHD FINGER PROTEIN 7"/>
    <property type="match status" value="1"/>
</dbReference>
<dbReference type="Proteomes" id="UP000694420">
    <property type="component" value="Unplaced"/>
</dbReference>
<dbReference type="InterPro" id="IPR013083">
    <property type="entry name" value="Znf_RING/FYVE/PHD"/>
</dbReference>
<keyword evidence="3" id="KW-0862">Zinc</keyword>
<evidence type="ECO:0000259" key="4">
    <source>
        <dbReference type="PROSITE" id="PS51805"/>
    </source>
</evidence>
<evidence type="ECO:0000256" key="2">
    <source>
        <dbReference type="ARBA" id="ARBA00022771"/>
    </source>
</evidence>
<dbReference type="InterPro" id="IPR051188">
    <property type="entry name" value="PHD-type_Zinc_Finger"/>
</dbReference>
<dbReference type="GO" id="GO:0008270">
    <property type="term" value="F:zinc ion binding"/>
    <property type="evidence" value="ECO:0007669"/>
    <property type="project" value="UniProtKB-KW"/>
</dbReference>
<dbReference type="AlphaFoldDB" id="A0A8C6ZSU5"/>
<proteinExistence type="predicted"/>
<keyword evidence="6" id="KW-1185">Reference proteome</keyword>
<evidence type="ECO:0000256" key="1">
    <source>
        <dbReference type="ARBA" id="ARBA00022723"/>
    </source>
</evidence>
<dbReference type="Ensembl" id="ENSNPET00000018612.1">
    <property type="protein sequence ID" value="ENSNPEP00000018151.1"/>
    <property type="gene ID" value="ENSNPEG00000013520.1"/>
</dbReference>
<dbReference type="Pfam" id="PF13771">
    <property type="entry name" value="zf-HC5HC2H"/>
    <property type="match status" value="1"/>
</dbReference>
<reference evidence="5" key="2">
    <citation type="submission" date="2025-09" db="UniProtKB">
        <authorList>
            <consortium name="Ensembl"/>
        </authorList>
    </citation>
    <scope>IDENTIFICATION</scope>
</reference>
<keyword evidence="2" id="KW-0863">Zinc-finger</keyword>
<reference evidence="5" key="1">
    <citation type="submission" date="2025-08" db="UniProtKB">
        <authorList>
            <consortium name="Ensembl"/>
        </authorList>
    </citation>
    <scope>IDENTIFICATION</scope>
</reference>
<evidence type="ECO:0000313" key="5">
    <source>
        <dbReference type="Ensembl" id="ENSNPEP00000018151.1"/>
    </source>
</evidence>
<evidence type="ECO:0000313" key="6">
    <source>
        <dbReference type="Proteomes" id="UP000694420"/>
    </source>
</evidence>
<feature type="domain" description="PHD-type" evidence="4">
    <location>
        <begin position="41"/>
        <end position="149"/>
    </location>
</feature>
<accession>A0A8C6ZSU5</accession>
<keyword evidence="1" id="KW-0479">Metal-binding</keyword>
<dbReference type="InterPro" id="IPR034732">
    <property type="entry name" value="EPHD"/>
</dbReference>
<dbReference type="Gene3D" id="3.30.40.10">
    <property type="entry name" value="Zinc/RING finger domain, C3HC4 (zinc finger)"/>
    <property type="match status" value="1"/>
</dbReference>
<evidence type="ECO:0000256" key="3">
    <source>
        <dbReference type="ARBA" id="ARBA00022833"/>
    </source>
</evidence>
<protein>
    <recommendedName>
        <fullName evidence="4">PHD-type domain-containing protein</fullName>
    </recommendedName>
</protein>
<dbReference type="PANTHER" id="PTHR12420">
    <property type="entry name" value="PHD FINGER PROTEIN"/>
    <property type="match status" value="1"/>
</dbReference>
<dbReference type="PROSITE" id="PS51805">
    <property type="entry name" value="EPHD"/>
    <property type="match status" value="1"/>
</dbReference>